<evidence type="ECO:0000313" key="2">
    <source>
        <dbReference type="Proteomes" id="UP001227268"/>
    </source>
</evidence>
<evidence type="ECO:0000313" key="1">
    <source>
        <dbReference type="EMBL" id="KAJ9102322.1"/>
    </source>
</evidence>
<organism evidence="1 2">
    <name type="scientific">Naganishia friedmannii</name>
    <dbReference type="NCBI Taxonomy" id="89922"/>
    <lineage>
        <taxon>Eukaryota</taxon>
        <taxon>Fungi</taxon>
        <taxon>Dikarya</taxon>
        <taxon>Basidiomycota</taxon>
        <taxon>Agaricomycotina</taxon>
        <taxon>Tremellomycetes</taxon>
        <taxon>Filobasidiales</taxon>
        <taxon>Filobasidiaceae</taxon>
        <taxon>Naganishia</taxon>
    </lineage>
</organism>
<keyword evidence="2" id="KW-1185">Reference proteome</keyword>
<gene>
    <name evidence="1" type="ORF">QFC21_002722</name>
</gene>
<dbReference type="Proteomes" id="UP001227268">
    <property type="component" value="Unassembled WGS sequence"/>
</dbReference>
<accession>A0ACC2VSI7</accession>
<protein>
    <submittedName>
        <fullName evidence="1">Uncharacterized protein</fullName>
    </submittedName>
</protein>
<name>A0ACC2VSI7_9TREE</name>
<proteinExistence type="predicted"/>
<sequence length="80" mass="8941">KQDISVFNEAAKLRTHEILPQDIDISAEPSSIEHETTMLSSLLSDDMELEMKEDIMTLYSDGKIQCSSLRLIDATIGTIN</sequence>
<feature type="non-terminal residue" evidence="1">
    <location>
        <position position="1"/>
    </location>
</feature>
<dbReference type="EMBL" id="JASBWT010000008">
    <property type="protein sequence ID" value="KAJ9102322.1"/>
    <property type="molecule type" value="Genomic_DNA"/>
</dbReference>
<reference evidence="1" key="1">
    <citation type="submission" date="2023-04" db="EMBL/GenBank/DDBJ databases">
        <title>Draft Genome sequencing of Naganishia species isolated from polar environments using Oxford Nanopore Technology.</title>
        <authorList>
            <person name="Leo P."/>
            <person name="Venkateswaran K."/>
        </authorList>
    </citation>
    <scope>NUCLEOTIDE SEQUENCE</scope>
    <source>
        <strain evidence="1">MNA-CCFEE 5423</strain>
    </source>
</reference>
<comment type="caution">
    <text evidence="1">The sequence shown here is derived from an EMBL/GenBank/DDBJ whole genome shotgun (WGS) entry which is preliminary data.</text>
</comment>